<evidence type="ECO:0000313" key="2">
    <source>
        <dbReference type="EMBL" id="MDT0648424.1"/>
    </source>
</evidence>
<accession>A0ABU3CPZ8</accession>
<dbReference type="Pfam" id="PF04326">
    <property type="entry name" value="SLFN_AlbA_2"/>
    <property type="match status" value="1"/>
</dbReference>
<organism evidence="2 3">
    <name type="scientific">Autumnicola lenta</name>
    <dbReference type="NCBI Taxonomy" id="3075593"/>
    <lineage>
        <taxon>Bacteria</taxon>
        <taxon>Pseudomonadati</taxon>
        <taxon>Bacteroidota</taxon>
        <taxon>Flavobacteriia</taxon>
        <taxon>Flavobacteriales</taxon>
        <taxon>Flavobacteriaceae</taxon>
        <taxon>Autumnicola</taxon>
    </lineage>
</organism>
<dbReference type="GO" id="GO:0005524">
    <property type="term" value="F:ATP binding"/>
    <property type="evidence" value="ECO:0007669"/>
    <property type="project" value="UniProtKB-KW"/>
</dbReference>
<name>A0ABU3CPZ8_9FLAO</name>
<feature type="domain" description="Schlafen AlbA-2" evidence="1">
    <location>
        <begin position="199"/>
        <end position="337"/>
    </location>
</feature>
<keyword evidence="2" id="KW-0067">ATP-binding</keyword>
<evidence type="ECO:0000259" key="1">
    <source>
        <dbReference type="Pfam" id="PF04326"/>
    </source>
</evidence>
<keyword evidence="2" id="KW-0547">Nucleotide-binding</keyword>
<dbReference type="Gene3D" id="3.30.950.30">
    <property type="entry name" value="Schlafen, AAA domain"/>
    <property type="match status" value="1"/>
</dbReference>
<dbReference type="InterPro" id="IPR007421">
    <property type="entry name" value="Schlafen_AlbA_2_dom"/>
</dbReference>
<evidence type="ECO:0000313" key="3">
    <source>
        <dbReference type="Proteomes" id="UP001245285"/>
    </source>
</evidence>
<sequence length="359" mass="42288">MIKYRVKGNFLSDNNKVQNINSDFFEKHNNPFKARNKAVQYFRNFIELLLIDFKADFDKIFQQKNSIEIDGNILEYVSKYGLSLEYTFDEVQFHLIDFCGEIDADTYDNIAIGLESELEYYNKHSFEYKNSQKITYCNQGEWIEGFTEDEPNTFEILETTTKFEDKSKPYWWLSLDEKKNLLKSIIQDAQIEKSLIVGENSFTEYKPALLYNFKTKKASIGVKNVIAKVICSFLNSNGGKLYIGINDNGEIQGLDYDFSLKNKEDEFDFFRIEFDNMLFQFFDKSVYHFIKADFNFDYEKPFFLVSVKPSDNPVFLVNHKDGQKEFYIRTTTSSIKINDLQEVVKYCISHWNNRNSDSA</sequence>
<keyword evidence="3" id="KW-1185">Reference proteome</keyword>
<dbReference type="Proteomes" id="UP001245285">
    <property type="component" value="Unassembled WGS sequence"/>
</dbReference>
<dbReference type="InterPro" id="IPR038461">
    <property type="entry name" value="Schlafen_AlbA_2_dom_sf"/>
</dbReference>
<comment type="caution">
    <text evidence="2">The sequence shown here is derived from an EMBL/GenBank/DDBJ whole genome shotgun (WGS) entry which is preliminary data.</text>
</comment>
<gene>
    <name evidence="2" type="ORF">RM545_17160</name>
</gene>
<dbReference type="RefSeq" id="WP_311496514.1">
    <property type="nucleotide sequence ID" value="NZ_JAVRHO010000044.1"/>
</dbReference>
<reference evidence="2 3" key="1">
    <citation type="submission" date="2023-09" db="EMBL/GenBank/DDBJ databases">
        <authorList>
            <person name="Rey-Velasco X."/>
        </authorList>
    </citation>
    <scope>NUCLEOTIDE SEQUENCE [LARGE SCALE GENOMIC DNA]</scope>
    <source>
        <strain evidence="2 3">F260</strain>
    </source>
</reference>
<protein>
    <submittedName>
        <fullName evidence="2">ATP-binding protein</fullName>
    </submittedName>
</protein>
<dbReference type="EMBL" id="JAVRHO010000044">
    <property type="protein sequence ID" value="MDT0648424.1"/>
    <property type="molecule type" value="Genomic_DNA"/>
</dbReference>
<proteinExistence type="predicted"/>